<gene>
    <name evidence="2" type="ORF">JK636_01810</name>
</gene>
<dbReference type="EMBL" id="JAESWC010000001">
    <property type="protein sequence ID" value="MBL4934490.1"/>
    <property type="molecule type" value="Genomic_DNA"/>
</dbReference>
<feature type="transmembrane region" description="Helical" evidence="1">
    <location>
        <begin position="32"/>
        <end position="52"/>
    </location>
</feature>
<keyword evidence="3" id="KW-1185">Reference proteome</keyword>
<keyword evidence="1" id="KW-1133">Transmembrane helix</keyword>
<sequence length="63" mass="6925">MKNFNIMRTVCIDVALVLLITLIVSVFLKKPIIVPIIEGTVCILSLIGAYSFNKKISSSENLS</sequence>
<organism evidence="2 3">
    <name type="scientific">Clostridium rhizosphaerae</name>
    <dbReference type="NCBI Taxonomy" id="2803861"/>
    <lineage>
        <taxon>Bacteria</taxon>
        <taxon>Bacillati</taxon>
        <taxon>Bacillota</taxon>
        <taxon>Clostridia</taxon>
        <taxon>Eubacteriales</taxon>
        <taxon>Clostridiaceae</taxon>
        <taxon>Clostridium</taxon>
    </lineage>
</organism>
<reference evidence="2 3" key="1">
    <citation type="submission" date="2021-01" db="EMBL/GenBank/DDBJ databases">
        <title>Genome public.</title>
        <authorList>
            <person name="Liu C."/>
            <person name="Sun Q."/>
        </authorList>
    </citation>
    <scope>NUCLEOTIDE SEQUENCE [LARGE SCALE GENOMIC DNA]</scope>
    <source>
        <strain evidence="2 3">YIM B02515</strain>
    </source>
</reference>
<evidence type="ECO:0000256" key="1">
    <source>
        <dbReference type="SAM" id="Phobius"/>
    </source>
</evidence>
<name>A0ABS1T591_9CLOT</name>
<keyword evidence="1" id="KW-0472">Membrane</keyword>
<keyword evidence="1" id="KW-0812">Transmembrane</keyword>
<accession>A0ABS1T591</accession>
<proteinExistence type="predicted"/>
<comment type="caution">
    <text evidence="2">The sequence shown here is derived from an EMBL/GenBank/DDBJ whole genome shotgun (WGS) entry which is preliminary data.</text>
</comment>
<evidence type="ECO:0000313" key="3">
    <source>
        <dbReference type="Proteomes" id="UP000632377"/>
    </source>
</evidence>
<dbReference type="Proteomes" id="UP000632377">
    <property type="component" value="Unassembled WGS sequence"/>
</dbReference>
<protein>
    <submittedName>
        <fullName evidence="2">Uncharacterized protein</fullName>
    </submittedName>
</protein>
<evidence type="ECO:0000313" key="2">
    <source>
        <dbReference type="EMBL" id="MBL4934490.1"/>
    </source>
</evidence>
<dbReference type="RefSeq" id="WP_202747123.1">
    <property type="nucleotide sequence ID" value="NZ_JAESWC010000001.1"/>
</dbReference>
<feature type="transmembrane region" description="Helical" evidence="1">
    <location>
        <begin position="7"/>
        <end position="26"/>
    </location>
</feature>